<dbReference type="Proteomes" id="UP000186292">
    <property type="component" value="Unassembled WGS sequence"/>
</dbReference>
<feature type="compositionally biased region" description="Polar residues" evidence="1">
    <location>
        <begin position="37"/>
        <end position="58"/>
    </location>
</feature>
<reference evidence="4" key="1">
    <citation type="submission" date="2017-01" db="EMBL/GenBank/DDBJ databases">
        <authorList>
            <person name="Varghese N."/>
            <person name="Submissions S."/>
        </authorList>
    </citation>
    <scope>NUCLEOTIDE SEQUENCE [LARGE SCALE GENOMIC DNA]</scope>
    <source>
        <strain evidence="4">DSM 44531</strain>
    </source>
</reference>
<evidence type="ECO:0008006" key="5">
    <source>
        <dbReference type="Google" id="ProtNLM"/>
    </source>
</evidence>
<sequence length="201" mass="20950">MRLSRPRLAATILTAAALTLTGCSSDQDSANGPILTTMGTSSAEDTADTPAQPTTSAPKSADGKDEKENEENDSTAEDDTRSNKAKPKDDRTNVTAGTVCGQVTSLGDGSPLFIVAMTDGVDCDEAMDVFSDYMSDSPSGMPPQGSGAFWTAPNGWTCGGSNYLFPGDEDQKFNKYPSCGPDSNEHLVVAVDPARVGELPV</sequence>
<name>A0A1N7KCC4_9CORY</name>
<feature type="compositionally biased region" description="Acidic residues" evidence="1">
    <location>
        <begin position="68"/>
        <end position="77"/>
    </location>
</feature>
<evidence type="ECO:0000313" key="3">
    <source>
        <dbReference type="EMBL" id="SIS59222.1"/>
    </source>
</evidence>
<dbReference type="RefSeq" id="WP_076599976.1">
    <property type="nucleotide sequence ID" value="NZ_CP046976.1"/>
</dbReference>
<dbReference type="EMBL" id="FTOF01000017">
    <property type="protein sequence ID" value="SIS59222.1"/>
    <property type="molecule type" value="Genomic_DNA"/>
</dbReference>
<dbReference type="AlphaFoldDB" id="A0A1N7KCC4"/>
<keyword evidence="4" id="KW-1185">Reference proteome</keyword>
<gene>
    <name evidence="3" type="ORF">SAMN05444817_11717</name>
</gene>
<accession>A0A1N7KCC4</accession>
<evidence type="ECO:0000256" key="2">
    <source>
        <dbReference type="SAM" id="SignalP"/>
    </source>
</evidence>
<feature type="region of interest" description="Disordered" evidence="1">
    <location>
        <begin position="21"/>
        <end position="94"/>
    </location>
</feature>
<feature type="signal peptide" evidence="2">
    <location>
        <begin position="1"/>
        <end position="26"/>
    </location>
</feature>
<evidence type="ECO:0000313" key="4">
    <source>
        <dbReference type="Proteomes" id="UP000186292"/>
    </source>
</evidence>
<keyword evidence="2" id="KW-0732">Signal</keyword>
<organism evidence="3 4">
    <name type="scientific">Corynebacterium appendicis CIP 107643</name>
    <dbReference type="NCBI Taxonomy" id="1161099"/>
    <lineage>
        <taxon>Bacteria</taxon>
        <taxon>Bacillati</taxon>
        <taxon>Actinomycetota</taxon>
        <taxon>Actinomycetes</taxon>
        <taxon>Mycobacteriales</taxon>
        <taxon>Corynebacteriaceae</taxon>
        <taxon>Corynebacterium</taxon>
    </lineage>
</organism>
<evidence type="ECO:0000256" key="1">
    <source>
        <dbReference type="SAM" id="MobiDB-lite"/>
    </source>
</evidence>
<dbReference type="OrthoDB" id="4409826at2"/>
<dbReference type="PROSITE" id="PS51257">
    <property type="entry name" value="PROKAR_LIPOPROTEIN"/>
    <property type="match status" value="1"/>
</dbReference>
<proteinExistence type="predicted"/>
<feature type="compositionally biased region" description="Basic and acidic residues" evidence="1">
    <location>
        <begin position="78"/>
        <end position="92"/>
    </location>
</feature>
<protein>
    <recommendedName>
        <fullName evidence="5">Secreted protein</fullName>
    </recommendedName>
</protein>
<feature type="chain" id="PRO_5013247146" description="Secreted protein" evidence="2">
    <location>
        <begin position="27"/>
        <end position="201"/>
    </location>
</feature>
<dbReference type="STRING" id="1161099.SAMN05444817_11717"/>